<organism evidence="13">
    <name type="scientific">Physcomitrium patens</name>
    <name type="common">Spreading-leaved earth moss</name>
    <name type="synonym">Physcomitrella patens</name>
    <dbReference type="NCBI Taxonomy" id="3218"/>
    <lineage>
        <taxon>Eukaryota</taxon>
        <taxon>Viridiplantae</taxon>
        <taxon>Streptophyta</taxon>
        <taxon>Embryophyta</taxon>
        <taxon>Bryophyta</taxon>
        <taxon>Bryophytina</taxon>
        <taxon>Bryopsida</taxon>
        <taxon>Funariidae</taxon>
        <taxon>Funariales</taxon>
        <taxon>Funariaceae</taxon>
        <taxon>Physcomitrium</taxon>
    </lineage>
</organism>
<dbReference type="InterPro" id="IPR001841">
    <property type="entry name" value="Znf_RING"/>
</dbReference>
<feature type="domain" description="RING-type" evidence="12">
    <location>
        <begin position="54"/>
        <end position="103"/>
    </location>
</feature>
<evidence type="ECO:0000256" key="9">
    <source>
        <dbReference type="PROSITE-ProRule" id="PRU00175"/>
    </source>
</evidence>
<gene>
    <name evidence="14" type="primary">LOC112291036</name>
    <name evidence="13" type="ORF">PHYPA_019086</name>
</gene>
<protein>
    <recommendedName>
        <fullName evidence="12">RING-type domain-containing protein</fullName>
    </recommendedName>
</protein>
<dbReference type="InterPro" id="IPR013083">
    <property type="entry name" value="Znf_RING/FYVE/PHD"/>
</dbReference>
<dbReference type="Pfam" id="PF25998">
    <property type="entry name" value="U-box_ZFPL1"/>
    <property type="match status" value="1"/>
</dbReference>
<dbReference type="SUPFAM" id="SSF57850">
    <property type="entry name" value="RING/U-box"/>
    <property type="match status" value="1"/>
</dbReference>
<keyword evidence="4" id="KW-0479">Metal-binding</keyword>
<dbReference type="GO" id="GO:0016020">
    <property type="term" value="C:membrane"/>
    <property type="evidence" value="ECO:0007669"/>
    <property type="project" value="UniProtKB-SubCell"/>
</dbReference>
<dbReference type="eggNOG" id="KOG3970">
    <property type="taxonomic scope" value="Eukaryota"/>
</dbReference>
<evidence type="ECO:0000256" key="8">
    <source>
        <dbReference type="ARBA" id="ARBA00023136"/>
    </source>
</evidence>
<feature type="compositionally biased region" description="Low complexity" evidence="10">
    <location>
        <begin position="172"/>
        <end position="189"/>
    </location>
</feature>
<dbReference type="FunCoup" id="A9TN26">
    <property type="interactions" value="3852"/>
</dbReference>
<feature type="region of interest" description="Disordered" evidence="10">
    <location>
        <begin position="165"/>
        <end position="278"/>
    </location>
</feature>
<keyword evidence="8 11" id="KW-0472">Membrane</keyword>
<dbReference type="InterPro" id="IPR058730">
    <property type="entry name" value="U-box_ZFPL1-like"/>
</dbReference>
<evidence type="ECO:0000313" key="15">
    <source>
        <dbReference type="Proteomes" id="UP000006727"/>
    </source>
</evidence>
<evidence type="ECO:0000256" key="6">
    <source>
        <dbReference type="ARBA" id="ARBA00022833"/>
    </source>
</evidence>
<evidence type="ECO:0000313" key="13">
    <source>
        <dbReference type="EMBL" id="PNR41681.1"/>
    </source>
</evidence>
<dbReference type="Gramene" id="Pp3c14_26740V3.3">
    <property type="protein sequence ID" value="Pp3c14_26740V3.3"/>
    <property type="gene ID" value="Pp3c14_26740"/>
</dbReference>
<feature type="compositionally biased region" description="Basic and acidic residues" evidence="10">
    <location>
        <begin position="259"/>
        <end position="277"/>
    </location>
</feature>
<evidence type="ECO:0000256" key="3">
    <source>
        <dbReference type="ARBA" id="ARBA00022692"/>
    </source>
</evidence>
<reference evidence="13 15" key="1">
    <citation type="journal article" date="2008" name="Science">
        <title>The Physcomitrella genome reveals evolutionary insights into the conquest of land by plants.</title>
        <authorList>
            <person name="Rensing S."/>
            <person name="Lang D."/>
            <person name="Zimmer A."/>
            <person name="Terry A."/>
            <person name="Salamov A."/>
            <person name="Shapiro H."/>
            <person name="Nishiyama T."/>
            <person name="Perroud P.-F."/>
            <person name="Lindquist E."/>
            <person name="Kamisugi Y."/>
            <person name="Tanahashi T."/>
            <person name="Sakakibara K."/>
            <person name="Fujita T."/>
            <person name="Oishi K."/>
            <person name="Shin-I T."/>
            <person name="Kuroki Y."/>
            <person name="Toyoda A."/>
            <person name="Suzuki Y."/>
            <person name="Hashimoto A."/>
            <person name="Yamaguchi K."/>
            <person name="Sugano A."/>
            <person name="Kohara Y."/>
            <person name="Fujiyama A."/>
            <person name="Anterola A."/>
            <person name="Aoki S."/>
            <person name="Ashton N."/>
            <person name="Barbazuk W.B."/>
            <person name="Barker E."/>
            <person name="Bennetzen J."/>
            <person name="Bezanilla M."/>
            <person name="Blankenship R."/>
            <person name="Cho S.H."/>
            <person name="Dutcher S."/>
            <person name="Estelle M."/>
            <person name="Fawcett J.A."/>
            <person name="Gundlach H."/>
            <person name="Hanada K."/>
            <person name="Heyl A."/>
            <person name="Hicks K.A."/>
            <person name="Hugh J."/>
            <person name="Lohr M."/>
            <person name="Mayer K."/>
            <person name="Melkozernov A."/>
            <person name="Murata T."/>
            <person name="Nelson D."/>
            <person name="Pils B."/>
            <person name="Prigge M."/>
            <person name="Reiss B."/>
            <person name="Renner T."/>
            <person name="Rombauts S."/>
            <person name="Rushton P."/>
            <person name="Sanderfoot A."/>
            <person name="Schween G."/>
            <person name="Shiu S.-H."/>
            <person name="Stueber K."/>
            <person name="Theodoulou F.L."/>
            <person name="Tu H."/>
            <person name="Van de Peer Y."/>
            <person name="Verrier P.J."/>
            <person name="Waters E."/>
            <person name="Wood A."/>
            <person name="Yang L."/>
            <person name="Cove D."/>
            <person name="Cuming A."/>
            <person name="Hasebe M."/>
            <person name="Lucas S."/>
            <person name="Mishler D.B."/>
            <person name="Reski R."/>
            <person name="Grigoriev I."/>
            <person name="Quatrano R.S."/>
            <person name="Boore J.L."/>
        </authorList>
    </citation>
    <scope>NUCLEOTIDE SEQUENCE [LARGE SCALE GENOMIC DNA]</scope>
    <source>
        <strain evidence="14 15">cv. Gransden 2004</strain>
    </source>
</reference>
<evidence type="ECO:0000313" key="14">
    <source>
        <dbReference type="EnsemblPlants" id="Pp3c14_26740V3.1"/>
    </source>
</evidence>
<dbReference type="Gramene" id="Pp3c14_26740V3.1">
    <property type="protein sequence ID" value="Pp3c14_26740V3.1"/>
    <property type="gene ID" value="Pp3c14_26740"/>
</dbReference>
<keyword evidence="7 11" id="KW-1133">Transmembrane helix</keyword>
<dbReference type="Gene3D" id="3.30.40.10">
    <property type="entry name" value="Zinc/RING finger domain, C3HC4 (zinc finger)"/>
    <property type="match status" value="1"/>
</dbReference>
<reference evidence="13 15" key="2">
    <citation type="journal article" date="2018" name="Plant J.">
        <title>The Physcomitrella patens chromosome-scale assembly reveals moss genome structure and evolution.</title>
        <authorList>
            <person name="Lang D."/>
            <person name="Ullrich K.K."/>
            <person name="Murat F."/>
            <person name="Fuchs J."/>
            <person name="Jenkins J."/>
            <person name="Haas F.B."/>
            <person name="Piednoel M."/>
            <person name="Gundlach H."/>
            <person name="Van Bel M."/>
            <person name="Meyberg R."/>
            <person name="Vives C."/>
            <person name="Morata J."/>
            <person name="Symeonidi A."/>
            <person name="Hiss M."/>
            <person name="Muchero W."/>
            <person name="Kamisugi Y."/>
            <person name="Saleh O."/>
            <person name="Blanc G."/>
            <person name="Decker E.L."/>
            <person name="van Gessel N."/>
            <person name="Grimwood J."/>
            <person name="Hayes R.D."/>
            <person name="Graham S.W."/>
            <person name="Gunter L.E."/>
            <person name="McDaniel S.F."/>
            <person name="Hoernstein S.N.W."/>
            <person name="Larsson A."/>
            <person name="Li F.W."/>
            <person name="Perroud P.F."/>
            <person name="Phillips J."/>
            <person name="Ranjan P."/>
            <person name="Rokshar D.S."/>
            <person name="Rothfels C.J."/>
            <person name="Schneider L."/>
            <person name="Shu S."/>
            <person name="Stevenson D.W."/>
            <person name="Thummler F."/>
            <person name="Tillich M."/>
            <person name="Villarreal Aguilar J.C."/>
            <person name="Widiez T."/>
            <person name="Wong G.K."/>
            <person name="Wymore A."/>
            <person name="Zhang Y."/>
            <person name="Zimmer A.D."/>
            <person name="Quatrano R.S."/>
            <person name="Mayer K.F.X."/>
            <person name="Goodstein D."/>
            <person name="Casacuberta J.M."/>
            <person name="Vandepoele K."/>
            <person name="Reski R."/>
            <person name="Cuming A.C."/>
            <person name="Tuskan G.A."/>
            <person name="Maumus F."/>
            <person name="Salse J."/>
            <person name="Schmutz J."/>
            <person name="Rensing S.A."/>
        </authorList>
    </citation>
    <scope>NUCLEOTIDE SEQUENCE [LARGE SCALE GENOMIC DNA]</scope>
    <source>
        <strain evidence="14 15">cv. Gransden 2004</strain>
    </source>
</reference>
<dbReference type="InterPro" id="IPR039043">
    <property type="entry name" value="ZFPL1"/>
</dbReference>
<dbReference type="InterPro" id="IPR058731">
    <property type="entry name" value="Znf-B_box_ZFPL1-like"/>
</dbReference>
<feature type="compositionally biased region" description="Polar residues" evidence="10">
    <location>
        <begin position="240"/>
        <end position="252"/>
    </location>
</feature>
<dbReference type="AlphaFoldDB" id="A9TN26"/>
<evidence type="ECO:0000256" key="10">
    <source>
        <dbReference type="SAM" id="MobiDB-lite"/>
    </source>
</evidence>
<feature type="transmembrane region" description="Helical" evidence="11">
    <location>
        <begin position="326"/>
        <end position="347"/>
    </location>
</feature>
<dbReference type="PANTHER" id="PTHR12981:SF0">
    <property type="entry name" value="ZINC FINGER PROTEIN-LIKE 1"/>
    <property type="match status" value="1"/>
</dbReference>
<dbReference type="RefSeq" id="XP_024393741.1">
    <property type="nucleotide sequence ID" value="XM_024537973.2"/>
</dbReference>
<evidence type="ECO:0000256" key="2">
    <source>
        <dbReference type="ARBA" id="ARBA00005561"/>
    </source>
</evidence>
<dbReference type="OrthoDB" id="1916590at2759"/>
<evidence type="ECO:0000256" key="1">
    <source>
        <dbReference type="ARBA" id="ARBA00004167"/>
    </source>
</evidence>
<evidence type="ECO:0000256" key="5">
    <source>
        <dbReference type="ARBA" id="ARBA00022771"/>
    </source>
</evidence>
<dbReference type="PaxDb" id="3218-PP1S269_85V6.1"/>
<accession>A9TN26</accession>
<dbReference type="GO" id="GO:0008270">
    <property type="term" value="F:zinc ion binding"/>
    <property type="evidence" value="ECO:0007669"/>
    <property type="project" value="UniProtKB-KW"/>
</dbReference>
<dbReference type="GeneID" id="112291036"/>
<keyword evidence="15" id="KW-1185">Reference proteome</keyword>
<dbReference type="Pfam" id="PF25993">
    <property type="entry name" value="zf-B_box_ZFPL1"/>
    <property type="match status" value="1"/>
</dbReference>
<dbReference type="EMBL" id="ABEU02000014">
    <property type="protein sequence ID" value="PNR41681.1"/>
    <property type="molecule type" value="Genomic_DNA"/>
</dbReference>
<dbReference type="PANTHER" id="PTHR12981">
    <property type="entry name" value="ZINC FINGER PROTEIN-LIKE 1"/>
    <property type="match status" value="1"/>
</dbReference>
<dbReference type="HOGENOM" id="CLU_047323_0_0_1"/>
<dbReference type="PROSITE" id="PS50089">
    <property type="entry name" value="ZF_RING_2"/>
    <property type="match status" value="1"/>
</dbReference>
<dbReference type="STRING" id="3218.A9TN26"/>
<comment type="similarity">
    <text evidence="2">Belongs to the ZFPL1 family.</text>
</comment>
<dbReference type="EnsemblPlants" id="Pp3c14_26740V3.3">
    <property type="protein sequence ID" value="Pp3c14_26740V3.3"/>
    <property type="gene ID" value="Pp3c14_26740"/>
</dbReference>
<keyword evidence="6" id="KW-0862">Zinc</keyword>
<comment type="subcellular location">
    <subcellularLocation>
        <location evidence="1">Membrane</location>
        <topology evidence="1">Single-pass membrane protein</topology>
    </subcellularLocation>
</comment>
<sequence>MVVCRCRKATKVYCFVHKAPVCADCICFPEHRLCVIRTYSDWVIDGDYDWPPKCGACQNDLKDEDTITTRLGCLHNLHTSCLQSHLGNFPPHTAPAGFVCPSCPTAVWPPNKYFKESGSALYSNLKEVITQVSSAKVLLGSDAAVQSRETPLAFSTGPLAEISISDVGSSEGDGVPTAAAADASSSTVPNIVDSNHVNTSDVPLSTGANMAQDSGPTSKTTGPTFASTNINIISPDSRFSKSVSSNQSQPGATTRKHAIRVDRSQFENHEEHDDKYSKRGPAYRQFLKYVPFFSNGLPTLPITAADGEEAMDDRRRRRYRSSTMDVRKLILLFAIMSCMATAMLLYYRLSQSSGFSGDAESDEQ</sequence>
<proteinExistence type="inferred from homology"/>
<evidence type="ECO:0000259" key="12">
    <source>
        <dbReference type="PROSITE" id="PS50089"/>
    </source>
</evidence>
<reference evidence="14" key="3">
    <citation type="submission" date="2020-12" db="UniProtKB">
        <authorList>
            <consortium name="EnsemblPlants"/>
        </authorList>
    </citation>
    <scope>IDENTIFICATION</scope>
</reference>
<keyword evidence="5 9" id="KW-0863">Zinc-finger</keyword>
<keyword evidence="3 11" id="KW-0812">Transmembrane</keyword>
<evidence type="ECO:0000256" key="11">
    <source>
        <dbReference type="SAM" id="Phobius"/>
    </source>
</evidence>
<dbReference type="KEGG" id="ppp:112291036"/>
<dbReference type="Proteomes" id="UP000006727">
    <property type="component" value="Chromosome 14"/>
</dbReference>
<dbReference type="EnsemblPlants" id="Pp3c14_26740V3.1">
    <property type="protein sequence ID" value="Pp3c14_26740V3.1"/>
    <property type="gene ID" value="Pp3c14_26740"/>
</dbReference>
<evidence type="ECO:0000256" key="7">
    <source>
        <dbReference type="ARBA" id="ARBA00022989"/>
    </source>
</evidence>
<dbReference type="GO" id="GO:0005794">
    <property type="term" value="C:Golgi apparatus"/>
    <property type="evidence" value="ECO:0000318"/>
    <property type="project" value="GO_Central"/>
</dbReference>
<name>A9TN26_PHYPA</name>
<evidence type="ECO:0000256" key="4">
    <source>
        <dbReference type="ARBA" id="ARBA00022723"/>
    </source>
</evidence>
<feature type="compositionally biased region" description="Polar residues" evidence="10">
    <location>
        <begin position="192"/>
        <end position="234"/>
    </location>
</feature>